<dbReference type="RefSeq" id="WP_275845121.1">
    <property type="nucleotide sequence ID" value="NZ_CP135996.1"/>
</dbReference>
<dbReference type="PROSITE" id="PS50928">
    <property type="entry name" value="ABC_TM1"/>
    <property type="match status" value="1"/>
</dbReference>
<organism evidence="9 10">
    <name type="scientific">Caproicibacterium argilliputei</name>
    <dbReference type="NCBI Taxonomy" id="3030016"/>
    <lineage>
        <taxon>Bacteria</taxon>
        <taxon>Bacillati</taxon>
        <taxon>Bacillota</taxon>
        <taxon>Clostridia</taxon>
        <taxon>Eubacteriales</taxon>
        <taxon>Oscillospiraceae</taxon>
        <taxon>Caproicibacterium</taxon>
    </lineage>
</organism>
<feature type="transmembrane region" description="Helical" evidence="7">
    <location>
        <begin position="135"/>
        <end position="156"/>
    </location>
</feature>
<evidence type="ECO:0000256" key="6">
    <source>
        <dbReference type="ARBA" id="ARBA00023136"/>
    </source>
</evidence>
<comment type="similarity">
    <text evidence="7">Belongs to the binding-protein-dependent transport system permease family.</text>
</comment>
<proteinExistence type="inferred from homology"/>
<evidence type="ECO:0000256" key="1">
    <source>
        <dbReference type="ARBA" id="ARBA00004651"/>
    </source>
</evidence>
<dbReference type="EMBL" id="CP135996">
    <property type="protein sequence ID" value="WOC31693.1"/>
    <property type="molecule type" value="Genomic_DNA"/>
</dbReference>
<keyword evidence="5 7" id="KW-1133">Transmembrane helix</keyword>
<dbReference type="InterPro" id="IPR035906">
    <property type="entry name" value="MetI-like_sf"/>
</dbReference>
<comment type="subcellular location">
    <subcellularLocation>
        <location evidence="1 7">Cell membrane</location>
        <topology evidence="1 7">Multi-pass membrane protein</topology>
    </subcellularLocation>
</comment>
<evidence type="ECO:0000259" key="8">
    <source>
        <dbReference type="PROSITE" id="PS50928"/>
    </source>
</evidence>
<reference evidence="9" key="2">
    <citation type="submission" date="2024-06" db="EMBL/GenBank/DDBJ databases">
        <title>Caproicibacterium argilliputei sp. nov, a novel caproic acid producing anaerobic bacterium isolated from pit mud.</title>
        <authorList>
            <person name="Xia S."/>
        </authorList>
    </citation>
    <scope>NUCLEOTIDE SEQUENCE</scope>
    <source>
        <strain evidence="9">ZCY20-5</strain>
    </source>
</reference>
<dbReference type="InterPro" id="IPR000515">
    <property type="entry name" value="MetI-like"/>
</dbReference>
<evidence type="ECO:0000256" key="5">
    <source>
        <dbReference type="ARBA" id="ARBA00022989"/>
    </source>
</evidence>
<dbReference type="Gene3D" id="1.10.3720.10">
    <property type="entry name" value="MetI-like"/>
    <property type="match status" value="1"/>
</dbReference>
<dbReference type="PANTHER" id="PTHR43163:SF6">
    <property type="entry name" value="DIPEPTIDE TRANSPORT SYSTEM PERMEASE PROTEIN DPPB-RELATED"/>
    <property type="match status" value="1"/>
</dbReference>
<name>A0AA97H0R2_9FIRM</name>
<protein>
    <submittedName>
        <fullName evidence="9">ABC transporter permease</fullName>
    </submittedName>
</protein>
<sequence length="317" mass="34321">MPKQVSYILKRLLYSLITIFVLIAVTFGLMHMVPGDPFVGAKAIPQATKDALYAKYGLDKPLFVQFIVYIANILHGDLGVSLADKRAVTDIIGQAFPVSLDLGIRSLIFAFFIGLLLGVVASIHRGKAGDTAAMFVALIGVSVPSFIIGALIQYFLGLKLYQATGVHVFALIGWDSPNSKILPAFALAFGSMATISRLMRTSMLDVLSQDYIKTAKAKGLSRNQIIWKHAVRNAIMPVVTVMGPLVAAVLTGAFVVENIFTIPGMGKYFVQCVQSNDYTVISGTTLFYGAFLVFANFVVDIVYGLIDPRVKLTGGRE</sequence>
<dbReference type="CDD" id="cd06261">
    <property type="entry name" value="TM_PBP2"/>
    <property type="match status" value="1"/>
</dbReference>
<keyword evidence="10" id="KW-1185">Reference proteome</keyword>
<reference evidence="9" key="1">
    <citation type="submission" date="2023-09" db="EMBL/GenBank/DDBJ databases">
        <authorList>
            <person name="Zeng C."/>
        </authorList>
    </citation>
    <scope>NUCLEOTIDE SEQUENCE</scope>
    <source>
        <strain evidence="9">ZCY20-5</strain>
    </source>
</reference>
<feature type="transmembrane region" description="Helical" evidence="7">
    <location>
        <begin position="12"/>
        <end position="33"/>
    </location>
</feature>
<evidence type="ECO:0000256" key="3">
    <source>
        <dbReference type="ARBA" id="ARBA00022475"/>
    </source>
</evidence>
<dbReference type="AlphaFoldDB" id="A0AA97H0R2"/>
<feature type="transmembrane region" description="Helical" evidence="7">
    <location>
        <begin position="234"/>
        <end position="256"/>
    </location>
</feature>
<dbReference type="SUPFAM" id="SSF161098">
    <property type="entry name" value="MetI-like"/>
    <property type="match status" value="1"/>
</dbReference>
<feature type="transmembrane region" description="Helical" evidence="7">
    <location>
        <begin position="102"/>
        <end position="123"/>
    </location>
</feature>
<dbReference type="GO" id="GO:0055085">
    <property type="term" value="P:transmembrane transport"/>
    <property type="evidence" value="ECO:0007669"/>
    <property type="project" value="InterPro"/>
</dbReference>
<gene>
    <name evidence="9" type="ORF">PXC00_10840</name>
</gene>
<dbReference type="Proteomes" id="UP001300604">
    <property type="component" value="Chromosome"/>
</dbReference>
<feature type="transmembrane region" description="Helical" evidence="7">
    <location>
        <begin position="286"/>
        <end position="306"/>
    </location>
</feature>
<evidence type="ECO:0000313" key="10">
    <source>
        <dbReference type="Proteomes" id="UP001300604"/>
    </source>
</evidence>
<dbReference type="Pfam" id="PF19300">
    <property type="entry name" value="BPD_transp_1_N"/>
    <property type="match status" value="1"/>
</dbReference>
<evidence type="ECO:0000256" key="4">
    <source>
        <dbReference type="ARBA" id="ARBA00022692"/>
    </source>
</evidence>
<feature type="domain" description="ABC transmembrane type-1" evidence="8">
    <location>
        <begin position="96"/>
        <end position="303"/>
    </location>
</feature>
<evidence type="ECO:0000256" key="2">
    <source>
        <dbReference type="ARBA" id="ARBA00022448"/>
    </source>
</evidence>
<accession>A0AA97H0R2</accession>
<keyword evidence="3" id="KW-1003">Cell membrane</keyword>
<dbReference type="InterPro" id="IPR045621">
    <property type="entry name" value="BPD_transp_1_N"/>
</dbReference>
<evidence type="ECO:0000313" key="9">
    <source>
        <dbReference type="EMBL" id="WOC31693.1"/>
    </source>
</evidence>
<keyword evidence="2 7" id="KW-0813">Transport</keyword>
<dbReference type="GO" id="GO:0005886">
    <property type="term" value="C:plasma membrane"/>
    <property type="evidence" value="ECO:0007669"/>
    <property type="project" value="UniProtKB-SubCell"/>
</dbReference>
<dbReference type="KEGG" id="carl:PXC00_10840"/>
<keyword evidence="6 7" id="KW-0472">Membrane</keyword>
<dbReference type="PANTHER" id="PTHR43163">
    <property type="entry name" value="DIPEPTIDE TRANSPORT SYSTEM PERMEASE PROTEIN DPPB-RELATED"/>
    <property type="match status" value="1"/>
</dbReference>
<keyword evidence="4 7" id="KW-0812">Transmembrane</keyword>
<evidence type="ECO:0000256" key="7">
    <source>
        <dbReference type="RuleBase" id="RU363032"/>
    </source>
</evidence>
<dbReference type="Pfam" id="PF00528">
    <property type="entry name" value="BPD_transp_1"/>
    <property type="match status" value="1"/>
</dbReference>